<name>A0AA41Q8C1_9ACTN</name>
<feature type="transmembrane region" description="Helical" evidence="1">
    <location>
        <begin position="97"/>
        <end position="123"/>
    </location>
</feature>
<feature type="transmembrane region" description="Helical" evidence="1">
    <location>
        <begin position="71"/>
        <end position="91"/>
    </location>
</feature>
<keyword evidence="3" id="KW-1185">Reference proteome</keyword>
<keyword evidence="1" id="KW-0812">Transmembrane</keyword>
<evidence type="ECO:0000313" key="2">
    <source>
        <dbReference type="EMBL" id="MCF2533318.1"/>
    </source>
</evidence>
<gene>
    <name evidence="2" type="ORF">LZ495_39720</name>
</gene>
<keyword evidence="1" id="KW-0472">Membrane</keyword>
<dbReference type="RefSeq" id="WP_235058093.1">
    <property type="nucleotide sequence ID" value="NZ_JAKFHA010000047.1"/>
</dbReference>
<evidence type="ECO:0000256" key="1">
    <source>
        <dbReference type="SAM" id="Phobius"/>
    </source>
</evidence>
<dbReference type="Proteomes" id="UP001165378">
    <property type="component" value="Unassembled WGS sequence"/>
</dbReference>
<feature type="transmembrane region" description="Helical" evidence="1">
    <location>
        <begin position="12"/>
        <end position="32"/>
    </location>
</feature>
<proteinExistence type="predicted"/>
<evidence type="ECO:0000313" key="3">
    <source>
        <dbReference type="Proteomes" id="UP001165378"/>
    </source>
</evidence>
<dbReference type="EMBL" id="JAKFHA010000047">
    <property type="protein sequence ID" value="MCF2533318.1"/>
    <property type="molecule type" value="Genomic_DNA"/>
</dbReference>
<accession>A0AA41Q8C1</accession>
<organism evidence="2 3">
    <name type="scientific">Yinghuangia soli</name>
    <dbReference type="NCBI Taxonomy" id="2908204"/>
    <lineage>
        <taxon>Bacteria</taxon>
        <taxon>Bacillati</taxon>
        <taxon>Actinomycetota</taxon>
        <taxon>Actinomycetes</taxon>
        <taxon>Kitasatosporales</taxon>
        <taxon>Streptomycetaceae</taxon>
        <taxon>Yinghuangia</taxon>
    </lineage>
</organism>
<protein>
    <submittedName>
        <fullName evidence="2">Uncharacterized protein</fullName>
    </submittedName>
</protein>
<dbReference type="AlphaFoldDB" id="A0AA41Q8C1"/>
<sequence length="137" mass="14379">MSKLPRIFDNQLFTTAVLAAVSAGAWAAWLGWDQPRDLADGREAVSYAQWQVIGLVLTLALPVFAAASRQYVAAAVVGTSAGLSVAAYYDWSADDGSGLFVIGVGMIMFGCAAATGVFATAIARWQTRRHRAPGPTG</sequence>
<keyword evidence="1" id="KW-1133">Transmembrane helix</keyword>
<comment type="caution">
    <text evidence="2">The sequence shown here is derived from an EMBL/GenBank/DDBJ whole genome shotgun (WGS) entry which is preliminary data.</text>
</comment>
<reference evidence="2" key="1">
    <citation type="submission" date="2022-01" db="EMBL/GenBank/DDBJ databases">
        <title>Genome-Based Taxonomic Classification of the Phylum Actinobacteria.</title>
        <authorList>
            <person name="Gao Y."/>
        </authorList>
    </citation>
    <scope>NUCLEOTIDE SEQUENCE</scope>
    <source>
        <strain evidence="2">KLBMP 8922</strain>
    </source>
</reference>
<feature type="transmembrane region" description="Helical" evidence="1">
    <location>
        <begin position="44"/>
        <end position="64"/>
    </location>
</feature>